<dbReference type="Pfam" id="PF00182">
    <property type="entry name" value="Glyco_hydro_19"/>
    <property type="match status" value="1"/>
</dbReference>
<reference evidence="2 3" key="1">
    <citation type="journal article" date="2021" name="bioRxiv">
        <title>The Gossypium anomalum genome as a resource for cotton improvement and evolutionary analysis of hybrid incompatibility.</title>
        <authorList>
            <person name="Grover C.E."/>
            <person name="Yuan D."/>
            <person name="Arick M.A."/>
            <person name="Miller E.R."/>
            <person name="Hu G."/>
            <person name="Peterson D.G."/>
            <person name="Wendel J.F."/>
            <person name="Udall J.A."/>
        </authorList>
    </citation>
    <scope>NUCLEOTIDE SEQUENCE [LARGE SCALE GENOMIC DNA]</scope>
    <source>
        <strain evidence="2">JFW-Udall</strain>
        <tissue evidence="2">Leaf</tissue>
    </source>
</reference>
<dbReference type="GO" id="GO:0006032">
    <property type="term" value="P:chitin catabolic process"/>
    <property type="evidence" value="ECO:0007669"/>
    <property type="project" value="InterPro"/>
</dbReference>
<evidence type="ECO:0000259" key="1">
    <source>
        <dbReference type="Pfam" id="PF00182"/>
    </source>
</evidence>
<dbReference type="EMBL" id="JAHUZN010000009">
    <property type="protein sequence ID" value="KAG8483272.1"/>
    <property type="molecule type" value="Genomic_DNA"/>
</dbReference>
<dbReference type="PANTHER" id="PTHR22595:SF176">
    <property type="entry name" value="CHITINASE-LIKE PROTEIN 2"/>
    <property type="match status" value="1"/>
</dbReference>
<dbReference type="PANTHER" id="PTHR22595">
    <property type="entry name" value="CHITINASE-RELATED"/>
    <property type="match status" value="1"/>
</dbReference>
<comment type="caution">
    <text evidence="2">The sequence shown here is derived from an EMBL/GenBank/DDBJ whole genome shotgun (WGS) entry which is preliminary data.</text>
</comment>
<keyword evidence="3" id="KW-1185">Reference proteome</keyword>
<dbReference type="InterPro" id="IPR023346">
    <property type="entry name" value="Lysozyme-like_dom_sf"/>
</dbReference>
<organism evidence="2 3">
    <name type="scientific">Gossypium anomalum</name>
    <dbReference type="NCBI Taxonomy" id="47600"/>
    <lineage>
        <taxon>Eukaryota</taxon>
        <taxon>Viridiplantae</taxon>
        <taxon>Streptophyta</taxon>
        <taxon>Embryophyta</taxon>
        <taxon>Tracheophyta</taxon>
        <taxon>Spermatophyta</taxon>
        <taxon>Magnoliopsida</taxon>
        <taxon>eudicotyledons</taxon>
        <taxon>Gunneridae</taxon>
        <taxon>Pentapetalae</taxon>
        <taxon>rosids</taxon>
        <taxon>malvids</taxon>
        <taxon>Malvales</taxon>
        <taxon>Malvaceae</taxon>
        <taxon>Malvoideae</taxon>
        <taxon>Gossypium</taxon>
    </lineage>
</organism>
<dbReference type="SUPFAM" id="SSF53955">
    <property type="entry name" value="Lysozyme-like"/>
    <property type="match status" value="1"/>
</dbReference>
<accession>A0A8J5YJQ5</accession>
<dbReference type="InterPro" id="IPR000726">
    <property type="entry name" value="Glyco_hydro_19_cat"/>
</dbReference>
<dbReference type="GO" id="GO:0004568">
    <property type="term" value="F:chitinase activity"/>
    <property type="evidence" value="ECO:0007669"/>
    <property type="project" value="InterPro"/>
</dbReference>
<evidence type="ECO:0000313" key="2">
    <source>
        <dbReference type="EMBL" id="KAG8483272.1"/>
    </source>
</evidence>
<proteinExistence type="predicted"/>
<evidence type="ECO:0000313" key="3">
    <source>
        <dbReference type="Proteomes" id="UP000701853"/>
    </source>
</evidence>
<feature type="domain" description="Glycoside hydrolase family 19 catalytic" evidence="1">
    <location>
        <begin position="88"/>
        <end position="209"/>
    </location>
</feature>
<name>A0A8J5YJQ5_9ROSI</name>
<dbReference type="OrthoDB" id="5985073at2759"/>
<gene>
    <name evidence="2" type="ORF">CXB51_022364</name>
</gene>
<dbReference type="AlphaFoldDB" id="A0A8J5YJQ5"/>
<protein>
    <recommendedName>
        <fullName evidence="1">Glycoside hydrolase family 19 catalytic domain-containing protein</fullName>
    </recommendedName>
</protein>
<dbReference type="Gene3D" id="3.30.20.10">
    <property type="entry name" value="Endochitinase, domain 2"/>
    <property type="match status" value="1"/>
</dbReference>
<sequence length="280" mass="31046">MAALMAVANGQESVKPLLKAKLCDKGWECKGWSQFCCNQTILIISKLINWRTFFAKRNTTRWHMRLGSGITILSLRLRLSISLMVLVPTGGKLQSTKEVAAFLGQVGSKTSCKWLWSGNWGTIGLGSMLQQGKGVLANCIVMITTNSPTLALLVFLTMAGCLAYLLNYNYGETGEALKVDLLNHPEYIENNATLSFQAAIWRWMTPVKKPNRRPTMCLSATGTDQERHVGQAVPVGKREAGPHEVLTCENKSLSLYLLLLHHHHHLDLVLDLILGDSFLN</sequence>
<dbReference type="Gene3D" id="1.10.530.10">
    <property type="match status" value="1"/>
</dbReference>
<dbReference type="GO" id="GO:0016998">
    <property type="term" value="P:cell wall macromolecule catabolic process"/>
    <property type="evidence" value="ECO:0007669"/>
    <property type="project" value="InterPro"/>
</dbReference>
<dbReference type="Proteomes" id="UP000701853">
    <property type="component" value="Chromosome 9"/>
</dbReference>